<dbReference type="NCBIfam" id="TIGR04352">
    <property type="entry name" value="HprK_rel_A"/>
    <property type="match status" value="1"/>
</dbReference>
<evidence type="ECO:0000313" key="2">
    <source>
        <dbReference type="Proteomes" id="UP000190750"/>
    </source>
</evidence>
<dbReference type="AlphaFoldDB" id="A0A1T1AYG6"/>
<dbReference type="GO" id="GO:0016301">
    <property type="term" value="F:kinase activity"/>
    <property type="evidence" value="ECO:0007669"/>
    <property type="project" value="UniProtKB-KW"/>
</dbReference>
<protein>
    <submittedName>
        <fullName evidence="1">HprK-related kinase A</fullName>
    </submittedName>
</protein>
<dbReference type="Proteomes" id="UP000190750">
    <property type="component" value="Unassembled WGS sequence"/>
</dbReference>
<reference evidence="1 2" key="1">
    <citation type="submission" date="2017-01" db="EMBL/GenBank/DDBJ databases">
        <title>Genome sequencing of Rhodoferax fermentans JCM 7819.</title>
        <authorList>
            <person name="Kim Y.J."/>
            <person name="Farh M.E.-A."/>
            <person name="Yang D.-C."/>
        </authorList>
    </citation>
    <scope>NUCLEOTIDE SEQUENCE [LARGE SCALE GENOMIC DNA]</scope>
    <source>
        <strain evidence="1 2">JCM 7819</strain>
    </source>
</reference>
<evidence type="ECO:0000313" key="1">
    <source>
        <dbReference type="EMBL" id="OOV09077.1"/>
    </source>
</evidence>
<dbReference type="InterPro" id="IPR027600">
    <property type="entry name" value="HprK-rel_A"/>
</dbReference>
<gene>
    <name evidence="1" type="ORF">RF819_11400</name>
</gene>
<sequence length="303" mass="33101">MPQRLSLLSKTELSVRLASDGVRLRLPPFVMHIRSDSPIVAEGLFQLYAEHEMLDASSTFADFHVAVVPKRTLFKPLCVFEMDGFQPFTPLAAGEAFAFLEWGMNWCVTGYCHTLITIHSAVLERGGRAVILPAPPGSGKSTLCAALMLHGWRLLSDEMALLDPNTGLIQPAPRPVSLKNESIGIIRKRAPQAVFGPVAHDTLKGTVAHMKVSSDSLQRADVPALPAWLVFPKYEASAPLSVAVNPKPGSLMQLAENSFNQHVHGRQGFEALARLVDQSDCYSLTYSQLDEALAWFDTLTAAQ</sequence>
<name>A0A1T1AYG6_RHOFE</name>
<dbReference type="Gene3D" id="3.40.50.300">
    <property type="entry name" value="P-loop containing nucleotide triphosphate hydrolases"/>
    <property type="match status" value="1"/>
</dbReference>
<comment type="caution">
    <text evidence="1">The sequence shown here is derived from an EMBL/GenBank/DDBJ whole genome shotgun (WGS) entry which is preliminary data.</text>
</comment>
<dbReference type="InterPro" id="IPR027417">
    <property type="entry name" value="P-loop_NTPase"/>
</dbReference>
<dbReference type="SUPFAM" id="SSF53795">
    <property type="entry name" value="PEP carboxykinase-like"/>
    <property type="match status" value="1"/>
</dbReference>
<proteinExistence type="predicted"/>
<keyword evidence="1" id="KW-0808">Transferase</keyword>
<organism evidence="1 2">
    <name type="scientific">Rhodoferax fermentans</name>
    <dbReference type="NCBI Taxonomy" id="28066"/>
    <lineage>
        <taxon>Bacteria</taxon>
        <taxon>Pseudomonadati</taxon>
        <taxon>Pseudomonadota</taxon>
        <taxon>Betaproteobacteria</taxon>
        <taxon>Burkholderiales</taxon>
        <taxon>Comamonadaceae</taxon>
        <taxon>Rhodoferax</taxon>
    </lineage>
</organism>
<accession>A0A1T1AYG6</accession>
<keyword evidence="2" id="KW-1185">Reference proteome</keyword>
<keyword evidence="1" id="KW-0418">Kinase</keyword>
<dbReference type="STRING" id="28066.RF819_11400"/>
<dbReference type="EMBL" id="MTJN01000002">
    <property type="protein sequence ID" value="OOV09077.1"/>
    <property type="molecule type" value="Genomic_DNA"/>
</dbReference>